<dbReference type="Proteomes" id="UP001183585">
    <property type="component" value="Unassembled WGS sequence"/>
</dbReference>
<gene>
    <name evidence="3" type="ORF">J2S48_005127</name>
</gene>
<feature type="transmembrane region" description="Helical" evidence="1">
    <location>
        <begin position="73"/>
        <end position="97"/>
    </location>
</feature>
<accession>A0ABU2CW97</accession>
<keyword evidence="1" id="KW-1133">Transmembrane helix</keyword>
<dbReference type="PANTHER" id="PTHR35797:SF1">
    <property type="entry name" value="PROTEASE"/>
    <property type="match status" value="1"/>
</dbReference>
<dbReference type="InterPro" id="IPR003675">
    <property type="entry name" value="Rce1/LyrA-like_dom"/>
</dbReference>
<evidence type="ECO:0000259" key="2">
    <source>
        <dbReference type="Pfam" id="PF02517"/>
    </source>
</evidence>
<evidence type="ECO:0000313" key="4">
    <source>
        <dbReference type="Proteomes" id="UP001183585"/>
    </source>
</evidence>
<feature type="transmembrane region" description="Helical" evidence="1">
    <location>
        <begin position="178"/>
        <end position="196"/>
    </location>
</feature>
<evidence type="ECO:0000313" key="3">
    <source>
        <dbReference type="EMBL" id="MDR7385612.1"/>
    </source>
</evidence>
<sequence>MTTTDAVPAIERRGIAGVISRHPLVSFFVLANALSWLAWIPYVLSDNGLGVWDFTFPSVLGTSQISGMLPGAYLGPITSALLVTAITGGLAGLRQWGARLWRWRVPGRWYAIALLGVPLALVLTGAVVSGGEVHAPSLTALMLYVPLLFLQMITTGLAEEPGWRDFALPRLQARLGPMRSAFVLGPLWALWHFPLFLTEWGGYPDADWTRPVFFTIFCVGFNVVMAWVFNSTGQSLPLAMLAHVSVNNFVSVIWGEMFPSVSESAVSQALAVSGVIAAVLVIVLTRGRLGYRGRELGSGGKLDEPVLVGPDHRLQP</sequence>
<keyword evidence="4" id="KW-1185">Reference proteome</keyword>
<feature type="domain" description="CAAX prenyl protease 2/Lysostaphin resistance protein A-like" evidence="2">
    <location>
        <begin position="144"/>
        <end position="247"/>
    </location>
</feature>
<feature type="transmembrane region" description="Helical" evidence="1">
    <location>
        <begin position="24"/>
        <end position="44"/>
    </location>
</feature>
<dbReference type="GO" id="GO:0008233">
    <property type="term" value="F:peptidase activity"/>
    <property type="evidence" value="ECO:0007669"/>
    <property type="project" value="UniProtKB-KW"/>
</dbReference>
<keyword evidence="1" id="KW-0812">Transmembrane</keyword>
<dbReference type="PANTHER" id="PTHR35797">
    <property type="entry name" value="PROTEASE-RELATED"/>
    <property type="match status" value="1"/>
</dbReference>
<protein>
    <submittedName>
        <fullName evidence="3">Membrane protease YdiL (CAAX protease family)</fullName>
    </submittedName>
</protein>
<keyword evidence="3" id="KW-0378">Hydrolase</keyword>
<evidence type="ECO:0000256" key="1">
    <source>
        <dbReference type="SAM" id="Phobius"/>
    </source>
</evidence>
<dbReference type="RefSeq" id="WP_274998230.1">
    <property type="nucleotide sequence ID" value="NZ_JAJQQP010000022.1"/>
</dbReference>
<feature type="transmembrane region" description="Helical" evidence="1">
    <location>
        <begin position="140"/>
        <end position="158"/>
    </location>
</feature>
<dbReference type="GO" id="GO:0006508">
    <property type="term" value="P:proteolysis"/>
    <property type="evidence" value="ECO:0007669"/>
    <property type="project" value="UniProtKB-KW"/>
</dbReference>
<dbReference type="InterPro" id="IPR042150">
    <property type="entry name" value="MmRce1-like"/>
</dbReference>
<dbReference type="Pfam" id="PF02517">
    <property type="entry name" value="Rce1-like"/>
    <property type="match status" value="1"/>
</dbReference>
<comment type="caution">
    <text evidence="3">The sequence shown here is derived from an EMBL/GenBank/DDBJ whole genome shotgun (WGS) entry which is preliminary data.</text>
</comment>
<reference evidence="3 4" key="1">
    <citation type="submission" date="2023-07" db="EMBL/GenBank/DDBJ databases">
        <title>Sequencing the genomes of 1000 actinobacteria strains.</title>
        <authorList>
            <person name="Klenk H.-P."/>
        </authorList>
    </citation>
    <scope>NUCLEOTIDE SEQUENCE [LARGE SCALE GENOMIC DNA]</scope>
    <source>
        <strain evidence="3 4">DSM 45554</strain>
    </source>
</reference>
<keyword evidence="1" id="KW-0472">Membrane</keyword>
<feature type="transmembrane region" description="Helical" evidence="1">
    <location>
        <begin position="266"/>
        <end position="284"/>
    </location>
</feature>
<keyword evidence="3" id="KW-0645">Protease</keyword>
<feature type="transmembrane region" description="Helical" evidence="1">
    <location>
        <begin position="208"/>
        <end position="229"/>
    </location>
</feature>
<proteinExistence type="predicted"/>
<feature type="transmembrane region" description="Helical" evidence="1">
    <location>
        <begin position="109"/>
        <end position="128"/>
    </location>
</feature>
<feature type="transmembrane region" description="Helical" evidence="1">
    <location>
        <begin position="236"/>
        <end position="254"/>
    </location>
</feature>
<dbReference type="EMBL" id="JAVDYE010000001">
    <property type="protein sequence ID" value="MDR7385612.1"/>
    <property type="molecule type" value="Genomic_DNA"/>
</dbReference>
<organism evidence="3 4">
    <name type="scientific">Promicromonospora iranensis</name>
    <dbReference type="NCBI Taxonomy" id="1105144"/>
    <lineage>
        <taxon>Bacteria</taxon>
        <taxon>Bacillati</taxon>
        <taxon>Actinomycetota</taxon>
        <taxon>Actinomycetes</taxon>
        <taxon>Micrococcales</taxon>
        <taxon>Promicromonosporaceae</taxon>
        <taxon>Promicromonospora</taxon>
    </lineage>
</organism>
<name>A0ABU2CW97_9MICO</name>